<dbReference type="PANTHER" id="PTHR45527">
    <property type="entry name" value="NONRIBOSOMAL PEPTIDE SYNTHETASE"/>
    <property type="match status" value="1"/>
</dbReference>
<feature type="non-terminal residue" evidence="1">
    <location>
        <position position="59"/>
    </location>
</feature>
<dbReference type="GO" id="GO:0031177">
    <property type="term" value="F:phosphopantetheine binding"/>
    <property type="evidence" value="ECO:0007669"/>
    <property type="project" value="TreeGrafter"/>
</dbReference>
<dbReference type="Proteomes" id="UP000004471">
    <property type="component" value="Unassembled WGS sequence"/>
</dbReference>
<name>F3FXZ3_PSESX</name>
<reference evidence="1 2" key="1">
    <citation type="journal article" date="2011" name="PLoS Pathog.">
        <title>Dynamic evolution of pathogenicity revealed by sequencing and comparative genomics of 19 Pseudomonas syringae isolates.</title>
        <authorList>
            <person name="Baltrus D.A."/>
            <person name="Nishimura M.T."/>
            <person name="Romanchuk A."/>
            <person name="Chang J.H."/>
            <person name="Mukhtar M.S."/>
            <person name="Cherkis K."/>
            <person name="Roach J."/>
            <person name="Grant S.R."/>
            <person name="Jones C.D."/>
            <person name="Dangl J.L."/>
        </authorList>
    </citation>
    <scope>NUCLEOTIDE SEQUENCE [LARGE SCALE GENOMIC DNA]</scope>
    <source>
        <strain evidence="2">M301072PT</strain>
    </source>
</reference>
<dbReference type="SUPFAM" id="SSF56801">
    <property type="entry name" value="Acetyl-CoA synthetase-like"/>
    <property type="match status" value="1"/>
</dbReference>
<dbReference type="AlphaFoldDB" id="F3FXZ3"/>
<protein>
    <submittedName>
        <fullName evidence="1">Amino acid adenylation</fullName>
    </submittedName>
</protein>
<dbReference type="EMBL" id="AEAH01003222">
    <property type="protein sequence ID" value="EGH35085.1"/>
    <property type="molecule type" value="Genomic_DNA"/>
</dbReference>
<organism evidence="1 2">
    <name type="scientific">Pseudomonas syringae pv. japonica str. M301072</name>
    <dbReference type="NCBI Taxonomy" id="629262"/>
    <lineage>
        <taxon>Bacteria</taxon>
        <taxon>Pseudomonadati</taxon>
        <taxon>Pseudomonadota</taxon>
        <taxon>Gammaproteobacteria</taxon>
        <taxon>Pseudomonadales</taxon>
        <taxon>Pseudomonadaceae</taxon>
        <taxon>Pseudomonas</taxon>
        <taxon>Pseudomonas syringae</taxon>
    </lineage>
</organism>
<accession>F3FXZ3</accession>
<sequence length="59" mass="6806">MGYRNRAELTAERFSDDPFSQQAGARLYRTGDLARWLPDGNLEYLARNDGQVKVRGFRV</sequence>
<evidence type="ECO:0000313" key="1">
    <source>
        <dbReference type="EMBL" id="EGH35085.1"/>
    </source>
</evidence>
<evidence type="ECO:0000313" key="2">
    <source>
        <dbReference type="Proteomes" id="UP000004471"/>
    </source>
</evidence>
<dbReference type="Gene3D" id="2.30.38.10">
    <property type="entry name" value="Luciferase, Domain 3"/>
    <property type="match status" value="1"/>
</dbReference>
<gene>
    <name evidence="1" type="ORF">PSYJA_41287</name>
</gene>
<dbReference type="PANTHER" id="PTHR45527:SF14">
    <property type="entry name" value="PLIPASTATIN SYNTHASE SUBUNIT B"/>
    <property type="match status" value="1"/>
</dbReference>
<dbReference type="GO" id="GO:0043041">
    <property type="term" value="P:amino acid activation for nonribosomal peptide biosynthetic process"/>
    <property type="evidence" value="ECO:0007669"/>
    <property type="project" value="TreeGrafter"/>
</dbReference>
<dbReference type="GO" id="GO:0044550">
    <property type="term" value="P:secondary metabolite biosynthetic process"/>
    <property type="evidence" value="ECO:0007669"/>
    <property type="project" value="TreeGrafter"/>
</dbReference>
<proteinExistence type="predicted"/>
<dbReference type="GO" id="GO:0005829">
    <property type="term" value="C:cytosol"/>
    <property type="evidence" value="ECO:0007669"/>
    <property type="project" value="TreeGrafter"/>
</dbReference>
<comment type="caution">
    <text evidence="1">The sequence shown here is derived from an EMBL/GenBank/DDBJ whole genome shotgun (WGS) entry which is preliminary data.</text>
</comment>